<keyword evidence="1" id="KW-1133">Transmembrane helix</keyword>
<organism evidence="2 3">
    <name type="scientific">Paenibacillus chartarius</name>
    <dbReference type="NCBI Taxonomy" id="747481"/>
    <lineage>
        <taxon>Bacteria</taxon>
        <taxon>Bacillati</taxon>
        <taxon>Bacillota</taxon>
        <taxon>Bacilli</taxon>
        <taxon>Bacillales</taxon>
        <taxon>Paenibacillaceae</taxon>
        <taxon>Paenibacillus</taxon>
    </lineage>
</organism>
<dbReference type="EMBL" id="JBHLWN010000027">
    <property type="protein sequence ID" value="MFC0212321.1"/>
    <property type="molecule type" value="Genomic_DNA"/>
</dbReference>
<keyword evidence="3" id="KW-1185">Reference proteome</keyword>
<evidence type="ECO:0000313" key="3">
    <source>
        <dbReference type="Proteomes" id="UP001589776"/>
    </source>
</evidence>
<dbReference type="Proteomes" id="UP001589776">
    <property type="component" value="Unassembled WGS sequence"/>
</dbReference>
<protein>
    <submittedName>
        <fullName evidence="2">Uncharacterized protein</fullName>
    </submittedName>
</protein>
<comment type="caution">
    <text evidence="2">The sequence shown here is derived from an EMBL/GenBank/DDBJ whole genome shotgun (WGS) entry which is preliminary data.</text>
</comment>
<gene>
    <name evidence="2" type="ORF">ACFFK0_07580</name>
</gene>
<dbReference type="RefSeq" id="WP_377469462.1">
    <property type="nucleotide sequence ID" value="NZ_JBHLWN010000027.1"/>
</dbReference>
<feature type="transmembrane region" description="Helical" evidence="1">
    <location>
        <begin position="69"/>
        <end position="87"/>
    </location>
</feature>
<reference evidence="2 3" key="1">
    <citation type="submission" date="2024-09" db="EMBL/GenBank/DDBJ databases">
        <authorList>
            <person name="Sun Q."/>
            <person name="Mori K."/>
        </authorList>
    </citation>
    <scope>NUCLEOTIDE SEQUENCE [LARGE SCALE GENOMIC DNA]</scope>
    <source>
        <strain evidence="2 3">CCM 7759</strain>
    </source>
</reference>
<proteinExistence type="predicted"/>
<sequence>MEMKPPVMHTPVVMPAPAPAPMPVPMPVPMPHHDNHVHLHASYKHTAIVLPEIKPVVHAPVVVPCYSNYGAVLVLFILLVIITRGLFL</sequence>
<keyword evidence="1" id="KW-0472">Membrane</keyword>
<accession>A0ABV6DI51</accession>
<evidence type="ECO:0000313" key="2">
    <source>
        <dbReference type="EMBL" id="MFC0212321.1"/>
    </source>
</evidence>
<name>A0ABV6DI51_9BACL</name>
<keyword evidence="1" id="KW-0812">Transmembrane</keyword>
<evidence type="ECO:0000256" key="1">
    <source>
        <dbReference type="SAM" id="Phobius"/>
    </source>
</evidence>